<comment type="caution">
    <text evidence="4">The sequence shown here is derived from an EMBL/GenBank/DDBJ whole genome shotgun (WGS) entry which is preliminary data.</text>
</comment>
<organism evidence="4">
    <name type="scientific">candidate division WS2 bacterium ADurb.Bin280</name>
    <dbReference type="NCBI Taxonomy" id="1852829"/>
    <lineage>
        <taxon>Bacteria</taxon>
        <taxon>candidate division WS2</taxon>
    </lineage>
</organism>
<dbReference type="GO" id="GO:0006396">
    <property type="term" value="P:RNA processing"/>
    <property type="evidence" value="ECO:0007669"/>
    <property type="project" value="InterPro"/>
</dbReference>
<evidence type="ECO:0000256" key="2">
    <source>
        <dbReference type="ARBA" id="ARBA00022679"/>
    </source>
</evidence>
<dbReference type="GO" id="GO:0141100">
    <property type="term" value="F:tRNA (guanine(18)-2'-O)-methyltransferase activity"/>
    <property type="evidence" value="ECO:0007669"/>
    <property type="project" value="UniProtKB-EC"/>
</dbReference>
<proteinExistence type="predicted"/>
<evidence type="ECO:0000256" key="1">
    <source>
        <dbReference type="ARBA" id="ARBA00022603"/>
    </source>
</evidence>
<dbReference type="EC" id="2.1.1.34" evidence="4"/>
<keyword evidence="2 4" id="KW-0808">Transferase</keyword>
<feature type="domain" description="tRNA/rRNA methyltransferase SpoU type" evidence="3">
    <location>
        <begin position="27"/>
        <end position="168"/>
    </location>
</feature>
<dbReference type="InterPro" id="IPR029026">
    <property type="entry name" value="tRNA_m1G_MTases_N"/>
</dbReference>
<protein>
    <submittedName>
        <fullName evidence="4">tRNA (Guanosine(18)-2'-O)-methyltransferase</fullName>
        <ecNumber evidence="4">2.1.1.34</ecNumber>
    </submittedName>
</protein>
<dbReference type="Proteomes" id="UP000485367">
    <property type="component" value="Unassembled WGS sequence"/>
</dbReference>
<dbReference type="Gene3D" id="3.40.1280.10">
    <property type="match status" value="1"/>
</dbReference>
<keyword evidence="1 4" id="KW-0489">Methyltransferase</keyword>
<accession>A0A1V5SE25</accession>
<dbReference type="GO" id="GO:0005829">
    <property type="term" value="C:cytosol"/>
    <property type="evidence" value="ECO:0007669"/>
    <property type="project" value="TreeGrafter"/>
</dbReference>
<dbReference type="PANTHER" id="PTHR46429:SF1">
    <property type="entry name" value="23S RRNA (GUANOSINE-2'-O-)-METHYLTRANSFERASE RLMB"/>
    <property type="match status" value="1"/>
</dbReference>
<dbReference type="PANTHER" id="PTHR46429">
    <property type="entry name" value="23S RRNA (GUANOSINE-2'-O-)-METHYLTRANSFERASE RLMB"/>
    <property type="match status" value="1"/>
</dbReference>
<dbReference type="SUPFAM" id="SSF75217">
    <property type="entry name" value="alpha/beta knot"/>
    <property type="match status" value="1"/>
</dbReference>
<dbReference type="GO" id="GO:0032259">
    <property type="term" value="P:methylation"/>
    <property type="evidence" value="ECO:0007669"/>
    <property type="project" value="UniProtKB-KW"/>
</dbReference>
<reference evidence="4" key="1">
    <citation type="submission" date="2017-02" db="EMBL/GenBank/DDBJ databases">
        <title>Delving into the versatile metabolic prowess of the omnipresent phylum Bacteroidetes.</title>
        <authorList>
            <person name="Nobu M.K."/>
            <person name="Mei R."/>
            <person name="Narihiro T."/>
            <person name="Kuroda K."/>
            <person name="Liu W.-T."/>
        </authorList>
    </citation>
    <scope>NUCLEOTIDE SEQUENCE</scope>
    <source>
        <strain evidence="4">ADurb.Bin280</strain>
    </source>
</reference>
<dbReference type="InterPro" id="IPR029028">
    <property type="entry name" value="Alpha/beta_knot_MTases"/>
</dbReference>
<dbReference type="EMBL" id="MWBO01000022">
    <property type="protein sequence ID" value="OQA52748.1"/>
    <property type="molecule type" value="Genomic_DNA"/>
</dbReference>
<dbReference type="Pfam" id="PF00588">
    <property type="entry name" value="SpoU_methylase"/>
    <property type="match status" value="1"/>
</dbReference>
<dbReference type="GO" id="GO:0003723">
    <property type="term" value="F:RNA binding"/>
    <property type="evidence" value="ECO:0007669"/>
    <property type="project" value="InterPro"/>
</dbReference>
<sequence>MKQRSIKENIKIKGGLRKIKSDYKSDVFLVLDNIRSMYNVGAIFRSAEGARVRRVYLCGITPTPPREKIFKTSLGAVDFVDWEYRKNTVEAIEELKQSGVQIVALEQTNQSVNYKKANYKKPVAIVVGHELKGISSQVLELCDLSVEIPMFGRANSLNVSTSTTVVLYEVLDRLTN</sequence>
<dbReference type="InterPro" id="IPR001537">
    <property type="entry name" value="SpoU_MeTrfase"/>
</dbReference>
<name>A0A1V5SE25_9BACT</name>
<dbReference type="InterPro" id="IPR004441">
    <property type="entry name" value="rRNA_MeTrfase_TrmH"/>
</dbReference>
<evidence type="ECO:0000259" key="3">
    <source>
        <dbReference type="Pfam" id="PF00588"/>
    </source>
</evidence>
<evidence type="ECO:0000313" key="4">
    <source>
        <dbReference type="EMBL" id="OQA52748.1"/>
    </source>
</evidence>
<gene>
    <name evidence="4" type="primary">trmH</name>
    <name evidence="4" type="ORF">BWY43_00359</name>
</gene>
<dbReference type="AlphaFoldDB" id="A0A1V5SE25"/>
<dbReference type="CDD" id="cd18097">
    <property type="entry name" value="SpoU-like"/>
    <property type="match status" value="1"/>
</dbReference>